<comment type="subcellular location">
    <subcellularLocation>
        <location evidence="1">Cell membrane</location>
        <topology evidence="1">Multi-pass membrane protein</topology>
    </subcellularLocation>
</comment>
<dbReference type="InterPro" id="IPR023408">
    <property type="entry name" value="MscS_beta-dom_sf"/>
</dbReference>
<dbReference type="KEGG" id="mhz:Metho_1858"/>
<dbReference type="RefSeq" id="WP_015325203.1">
    <property type="nucleotide sequence ID" value="NC_019977.1"/>
</dbReference>
<feature type="transmembrane region" description="Helical" evidence="7">
    <location>
        <begin position="20"/>
        <end position="46"/>
    </location>
</feature>
<dbReference type="InterPro" id="IPR006685">
    <property type="entry name" value="MscS_channel_2nd"/>
</dbReference>
<dbReference type="SUPFAM" id="SSF82689">
    <property type="entry name" value="Mechanosensitive channel protein MscS (YggB), C-terminal domain"/>
    <property type="match status" value="1"/>
</dbReference>
<dbReference type="SUPFAM" id="SSF82861">
    <property type="entry name" value="Mechanosensitive channel protein MscS (YggB), transmembrane region"/>
    <property type="match status" value="1"/>
</dbReference>
<feature type="transmembrane region" description="Helical" evidence="7">
    <location>
        <begin position="99"/>
        <end position="132"/>
    </location>
</feature>
<dbReference type="InterPro" id="IPR011066">
    <property type="entry name" value="MscS_channel_C_sf"/>
</dbReference>
<dbReference type="InterPro" id="IPR010920">
    <property type="entry name" value="LSM_dom_sf"/>
</dbReference>
<keyword evidence="3" id="KW-1003">Cell membrane</keyword>
<feature type="domain" description="Mechanosensitive ion channel MscS C-terminal" evidence="9">
    <location>
        <begin position="194"/>
        <end position="288"/>
    </location>
</feature>
<dbReference type="AlphaFoldDB" id="L0L0W9"/>
<dbReference type="STRING" id="867904.Metho_1858"/>
<proteinExistence type="inferred from homology"/>
<keyword evidence="4 7" id="KW-0812">Transmembrane</keyword>
<evidence type="ECO:0000259" key="9">
    <source>
        <dbReference type="Pfam" id="PF21082"/>
    </source>
</evidence>
<comment type="similarity">
    <text evidence="2">Belongs to the MscS (TC 1.A.23) family.</text>
</comment>
<dbReference type="InterPro" id="IPR011014">
    <property type="entry name" value="MscS_channel_TM-2"/>
</dbReference>
<evidence type="ECO:0000256" key="7">
    <source>
        <dbReference type="SAM" id="Phobius"/>
    </source>
</evidence>
<dbReference type="InterPro" id="IPR049278">
    <property type="entry name" value="MS_channel_C"/>
</dbReference>
<dbReference type="GO" id="GO:0008381">
    <property type="term" value="F:mechanosensitive monoatomic ion channel activity"/>
    <property type="evidence" value="ECO:0007669"/>
    <property type="project" value="InterPro"/>
</dbReference>
<evidence type="ECO:0000256" key="4">
    <source>
        <dbReference type="ARBA" id="ARBA00022692"/>
    </source>
</evidence>
<dbReference type="Gene3D" id="3.30.70.100">
    <property type="match status" value="1"/>
</dbReference>
<dbReference type="InterPro" id="IPR045275">
    <property type="entry name" value="MscS_archaea/bacteria_type"/>
</dbReference>
<dbReference type="PANTHER" id="PTHR30221:SF1">
    <property type="entry name" value="SMALL-CONDUCTANCE MECHANOSENSITIVE CHANNEL"/>
    <property type="match status" value="1"/>
</dbReference>
<dbReference type="GO" id="GO:0005886">
    <property type="term" value="C:plasma membrane"/>
    <property type="evidence" value="ECO:0007669"/>
    <property type="project" value="UniProtKB-SubCell"/>
</dbReference>
<organism evidence="10 11">
    <name type="scientific">Methanomethylovorans hollandica (strain DSM 15978 / NBRC 107637 / DMS1)</name>
    <dbReference type="NCBI Taxonomy" id="867904"/>
    <lineage>
        <taxon>Archaea</taxon>
        <taxon>Methanobacteriati</taxon>
        <taxon>Methanobacteriota</taxon>
        <taxon>Stenosarchaea group</taxon>
        <taxon>Methanomicrobia</taxon>
        <taxon>Methanosarcinales</taxon>
        <taxon>Methanosarcinaceae</taxon>
        <taxon>Methanomethylovorans</taxon>
    </lineage>
</organism>
<feature type="transmembrane region" description="Helical" evidence="7">
    <location>
        <begin position="67"/>
        <end position="93"/>
    </location>
</feature>
<dbReference type="EMBL" id="CP003362">
    <property type="protein sequence ID" value="AGB50038.1"/>
    <property type="molecule type" value="Genomic_DNA"/>
</dbReference>
<evidence type="ECO:0000313" key="10">
    <source>
        <dbReference type="EMBL" id="AGB50038.1"/>
    </source>
</evidence>
<dbReference type="PANTHER" id="PTHR30221">
    <property type="entry name" value="SMALL-CONDUCTANCE MECHANOSENSITIVE CHANNEL"/>
    <property type="match status" value="1"/>
</dbReference>
<evidence type="ECO:0000259" key="8">
    <source>
        <dbReference type="Pfam" id="PF00924"/>
    </source>
</evidence>
<dbReference type="Pfam" id="PF00924">
    <property type="entry name" value="MS_channel_2nd"/>
    <property type="match status" value="1"/>
</dbReference>
<name>L0L0W9_METHD</name>
<evidence type="ECO:0000313" key="11">
    <source>
        <dbReference type="Proteomes" id="UP000010866"/>
    </source>
</evidence>
<sequence length="323" mass="35897">MSALGNISSASSMLLSDFNGLIPVNLAEIIFILAVAVFTFVAAKLVDKLMDAELRAMNKKMNVDQTSYNLLRHISVAVVYLIGLIIVVSSIPFLEKVSLALLAGAGFAGIVVGLAAQSTLGNIIAGISLAVFRPFRVGDRVNVMHEYGKITDITLRHTVLRTWDNRRVIIPNSVIGDEAIINWSIEDPTVNWPVDIGISYDSDIDLARKIITEEARRHVNVLTHVELVKYDPTIQKNEAIQVLVTELGEHAVNMRLLFWCADRKLCYTTGCEIRESIKKRFDAEGVEIPFPYRTIVYKKDMGENARLKSETPTNPSFHASQDN</sequence>
<dbReference type="SUPFAM" id="SSF50182">
    <property type="entry name" value="Sm-like ribonucleoproteins"/>
    <property type="match status" value="1"/>
</dbReference>
<dbReference type="Gene3D" id="2.30.30.60">
    <property type="match status" value="1"/>
</dbReference>
<protein>
    <submittedName>
        <fullName evidence="10">Small-conductance mechanosensitive channel</fullName>
    </submittedName>
</protein>
<evidence type="ECO:0000256" key="6">
    <source>
        <dbReference type="ARBA" id="ARBA00023136"/>
    </source>
</evidence>
<keyword evidence="6 7" id="KW-0472">Membrane</keyword>
<dbReference type="Gene3D" id="1.10.287.1260">
    <property type="match status" value="1"/>
</dbReference>
<feature type="domain" description="Mechanosensitive ion channel MscS" evidence="8">
    <location>
        <begin position="119"/>
        <end position="184"/>
    </location>
</feature>
<keyword evidence="5 7" id="KW-1133">Transmembrane helix</keyword>
<evidence type="ECO:0000256" key="2">
    <source>
        <dbReference type="ARBA" id="ARBA00008017"/>
    </source>
</evidence>
<dbReference type="GeneID" id="14406371"/>
<reference evidence="11" key="1">
    <citation type="submission" date="2012-02" db="EMBL/GenBank/DDBJ databases">
        <title>Complete sequence of chromosome of Methanomethylovorans hollandica DSM 15978.</title>
        <authorList>
            <person name="Lucas S."/>
            <person name="Copeland A."/>
            <person name="Lapidus A."/>
            <person name="Glavina del Rio T."/>
            <person name="Dalin E."/>
            <person name="Tice H."/>
            <person name="Bruce D."/>
            <person name="Goodwin L."/>
            <person name="Pitluck S."/>
            <person name="Peters L."/>
            <person name="Mikhailova N."/>
            <person name="Held B."/>
            <person name="Kyrpides N."/>
            <person name="Mavromatis K."/>
            <person name="Ivanova N."/>
            <person name="Brettin T."/>
            <person name="Detter J.C."/>
            <person name="Han C."/>
            <person name="Larimer F."/>
            <person name="Land M."/>
            <person name="Hauser L."/>
            <person name="Markowitz V."/>
            <person name="Cheng J.-F."/>
            <person name="Hugenholtz P."/>
            <person name="Woyke T."/>
            <person name="Wu D."/>
            <person name="Spring S."/>
            <person name="Schroeder M."/>
            <person name="Brambilla E."/>
            <person name="Klenk H.-P."/>
            <person name="Eisen J.A."/>
        </authorList>
    </citation>
    <scope>NUCLEOTIDE SEQUENCE [LARGE SCALE GENOMIC DNA]</scope>
    <source>
        <strain evidence="11">DSM 15978 / NBRC 107637 / DMS1</strain>
    </source>
</reference>
<gene>
    <name evidence="10" type="ordered locus">Metho_1858</name>
</gene>
<dbReference type="HOGENOM" id="CLU_037945_3_0_2"/>
<accession>L0L0W9</accession>
<evidence type="ECO:0000256" key="3">
    <source>
        <dbReference type="ARBA" id="ARBA00022475"/>
    </source>
</evidence>
<keyword evidence="11" id="KW-1185">Reference proteome</keyword>
<dbReference type="Pfam" id="PF21082">
    <property type="entry name" value="MS_channel_3rd"/>
    <property type="match status" value="1"/>
</dbReference>
<evidence type="ECO:0000256" key="1">
    <source>
        <dbReference type="ARBA" id="ARBA00004651"/>
    </source>
</evidence>
<evidence type="ECO:0000256" key="5">
    <source>
        <dbReference type="ARBA" id="ARBA00022989"/>
    </source>
</evidence>
<dbReference type="Proteomes" id="UP000010866">
    <property type="component" value="Chromosome"/>
</dbReference>